<dbReference type="EMBL" id="BMAU01021172">
    <property type="protein sequence ID" value="GFX93164.1"/>
    <property type="molecule type" value="Genomic_DNA"/>
</dbReference>
<evidence type="ECO:0000313" key="2">
    <source>
        <dbReference type="EMBL" id="GFX93164.1"/>
    </source>
</evidence>
<name>A0A8X6V4T3_TRICX</name>
<evidence type="ECO:0000259" key="1">
    <source>
        <dbReference type="Pfam" id="PF20700"/>
    </source>
</evidence>
<proteinExistence type="predicted"/>
<comment type="caution">
    <text evidence="2">The sequence shown here is derived from an EMBL/GenBank/DDBJ whole genome shotgun (WGS) entry which is preliminary data.</text>
</comment>
<evidence type="ECO:0000313" key="3">
    <source>
        <dbReference type="Proteomes" id="UP000887159"/>
    </source>
</evidence>
<protein>
    <recommendedName>
        <fullName evidence="1">Mutator-like transposase domain-containing protein</fullName>
    </recommendedName>
</protein>
<dbReference type="AlphaFoldDB" id="A0A8X6V4T3"/>
<accession>A0A8X6V4T3</accession>
<sequence length="292" mass="32238">MRYIGQGLSSLDTFCSFMCLPNPVCQKAYDRINAKITDISEALANASMKKAAAEEKNIDGTVNSAVVSGDGTWKTRGHTSLIRDCALIGADCGKVLDMEVMSSYCKGCDSYKGPKFGPKYSAFLAKHQIFCRKNHSGSAGGMECVGHVQKRTGSRLRKLKALWGKKKLSDGKTIGGKGRLTDAIISKLTTFYGNAIRANSHNVNEMRQAVWNVWAHTSSTDDEPKHWFCPKGKNSWCKYNVSVHNSTVNEFSHKNTLPKAVSEVIKPVFKDLSHLKLLRRCLGGKLKMLMSH</sequence>
<organism evidence="2 3">
    <name type="scientific">Trichonephila clavipes</name>
    <name type="common">Golden silk orbweaver</name>
    <name type="synonym">Nephila clavipes</name>
    <dbReference type="NCBI Taxonomy" id="2585209"/>
    <lineage>
        <taxon>Eukaryota</taxon>
        <taxon>Metazoa</taxon>
        <taxon>Ecdysozoa</taxon>
        <taxon>Arthropoda</taxon>
        <taxon>Chelicerata</taxon>
        <taxon>Arachnida</taxon>
        <taxon>Araneae</taxon>
        <taxon>Araneomorphae</taxon>
        <taxon>Entelegynae</taxon>
        <taxon>Araneoidea</taxon>
        <taxon>Nephilidae</taxon>
        <taxon>Trichonephila</taxon>
    </lineage>
</organism>
<gene>
    <name evidence="2" type="primary">AVEN_271465_1</name>
    <name evidence="2" type="ORF">TNCV_4760431</name>
</gene>
<feature type="domain" description="Mutator-like transposase" evidence="1">
    <location>
        <begin position="2"/>
        <end position="143"/>
    </location>
</feature>
<dbReference type="Pfam" id="PF20700">
    <property type="entry name" value="Mutator"/>
    <property type="match status" value="1"/>
</dbReference>
<reference evidence="2" key="1">
    <citation type="submission" date="2020-08" db="EMBL/GenBank/DDBJ databases">
        <title>Multicomponent nature underlies the extraordinary mechanical properties of spider dragline silk.</title>
        <authorList>
            <person name="Kono N."/>
            <person name="Nakamura H."/>
            <person name="Mori M."/>
            <person name="Yoshida Y."/>
            <person name="Ohtoshi R."/>
            <person name="Malay A.D."/>
            <person name="Moran D.A.P."/>
            <person name="Tomita M."/>
            <person name="Numata K."/>
            <person name="Arakawa K."/>
        </authorList>
    </citation>
    <scope>NUCLEOTIDE SEQUENCE</scope>
</reference>
<dbReference type="Proteomes" id="UP000887159">
    <property type="component" value="Unassembled WGS sequence"/>
</dbReference>
<keyword evidence="3" id="KW-1185">Reference proteome</keyword>
<dbReference type="InterPro" id="IPR049012">
    <property type="entry name" value="Mutator_transp_dom"/>
</dbReference>